<evidence type="ECO:0000256" key="2">
    <source>
        <dbReference type="SAM" id="MobiDB-lite"/>
    </source>
</evidence>
<feature type="region of interest" description="Disordered" evidence="2">
    <location>
        <begin position="1099"/>
        <end position="1123"/>
    </location>
</feature>
<feature type="coiled-coil region" evidence="1">
    <location>
        <begin position="1229"/>
        <end position="1292"/>
    </location>
</feature>
<proteinExistence type="predicted"/>
<dbReference type="RefSeq" id="WP_128178942.1">
    <property type="nucleotide sequence ID" value="NZ_CP071409.1"/>
</dbReference>
<dbReference type="EMBL" id="JMEE01000042">
    <property type="protein sequence ID" value="RWR01087.1"/>
    <property type="molecule type" value="Genomic_DNA"/>
</dbReference>
<organism evidence="3 4">
    <name type="scientific">[Pantoea] beijingensis</name>
    <dbReference type="NCBI Taxonomy" id="1324864"/>
    <lineage>
        <taxon>Bacteria</taxon>
        <taxon>Pseudomonadati</taxon>
        <taxon>Pseudomonadota</taxon>
        <taxon>Gammaproteobacteria</taxon>
        <taxon>Enterobacterales</taxon>
        <taxon>Erwiniaceae</taxon>
        <taxon>Erwinia</taxon>
    </lineage>
</organism>
<accession>A0A443IB05</accession>
<feature type="region of interest" description="Disordered" evidence="2">
    <location>
        <begin position="1"/>
        <end position="95"/>
    </location>
</feature>
<sequence length="1348" mass="149831">MKVPRFITPADIRHEPPHDGTPPSTDDVKQANKAATHQQVSPSAGQPPSSSRLSRMKEKLSARTQDYTLGIPGSGTTRDRQERSGVPQQESARNPNALAFPMLHRSHQLLRYAESSVKTLEQSKHTLWDRPAPGKYRQRLTKLFPFLAPASLKKIATSYGENVNKSGSEMRDGVIPHEEIAHAAGELQQALQDKRTLLETATDVLEKCYEQHDRAIQQHDPDRVKQLQQRVNLAEQQVASRHAELLSMLEDPAMMALSRMSDHADSADKQLAFSRQRLAELHQEASKLVTTSATLRDEISQQFTVGAEKIRSLMVLASSMENGYRQLNLAGEELERLKAQEPVSAGNEESHQQAVMHQLLVQSAAQSSLMENIAQLETLDIDSSQALEGINQALEKLQGKQMMLLQQRGVAQQQWINANQATALLRPAQGAGHQETIPYQAEHTSQSRTPLTSGSKLKDEISPLVEQEKTALKAMKNEANAARIDTLERQQDKPLTTQLKNLIARLDANPALTKQPGWLIVDVVQNALAQSSDEPGMAGKILDVLSEYPAQHWASQTAPHDKLTAAAVHFNHKISALPRGADMLQLLSSKGDEVPDATISKSLSTFWKADRALTTEQDPTVIGWLQDARAVAASKLVSESEVTHFDDVQHAAYNAVRNGYISNAPGSPYDVDNQRLMKATHEWVFRAMASPPPAQKEGLRLLPHMQKTPYTPEGLTRAMDITDSMDMTSLRSQGDKQVNERLMQLKALIEHIGDEHGPEAQLLVRAASALTESMETSAVKGGHLSQQVPGRKERRAALQALALLQNADSKPDNKIRSIFTSTELPPVLETMFEQRLSSFEMINRLYEELNNTLPADKRLPSPELTPESERALQLLKSRCFQSKDDILTFFQPLIEGSRLRDRVRLGGGGTLGVGLPTLPYNVLFPVAPTASFELARSEEAWVQLFMPILGMEFSFGKSKTHSAEASLGISAGVQLDNNVSLQGGVRTTLRQQQSHSDATLIRFFRRRFQDDEMRQKMYTALESVVRWDSLEPQQGRSFSGPLEAILARSPDVSMSHVHSESTSRGVTGTLYGRLPFVRHAGQAMTGQYAYGEFAVSQQHDQTKDKRQESGGTVRINGYRGDTTTQRARVSAGIGGSPLSNTPTSEGLGVSGRFGLPVQLGITRDLSWHQQRHELSLYTIEDKQDADIDRHYSTVADMQQELSAHRDAWLMRCIETLEPDADKRDTPDLRNQAMAVLDEFEQQLGKLAEQSNYCLYNVNYSLRGESGAEIDGYRALAQLAREQNDEIRAQEMEGAINTLLSTEGSWRPLMLIIRERARENTTTGIRTALRFQHNRNNDGLRTVAQFPPP</sequence>
<feature type="compositionally biased region" description="Polar residues" evidence="2">
    <location>
        <begin position="33"/>
        <end position="53"/>
    </location>
</feature>
<name>A0A443IB05_9GAMM</name>
<evidence type="ECO:0000256" key="1">
    <source>
        <dbReference type="SAM" id="Coils"/>
    </source>
</evidence>
<feature type="region of interest" description="Disordered" evidence="2">
    <location>
        <begin position="1130"/>
        <end position="1149"/>
    </location>
</feature>
<protein>
    <recommendedName>
        <fullName evidence="5">Type III effector</fullName>
    </recommendedName>
</protein>
<gene>
    <name evidence="3" type="ORF">ED28_15485</name>
</gene>
<evidence type="ECO:0000313" key="3">
    <source>
        <dbReference type="EMBL" id="RWR01087.1"/>
    </source>
</evidence>
<keyword evidence="4" id="KW-1185">Reference proteome</keyword>
<dbReference type="Proteomes" id="UP000288794">
    <property type="component" value="Unassembled WGS sequence"/>
</dbReference>
<evidence type="ECO:0000313" key="4">
    <source>
        <dbReference type="Proteomes" id="UP000288794"/>
    </source>
</evidence>
<comment type="caution">
    <text evidence="3">The sequence shown here is derived from an EMBL/GenBank/DDBJ whole genome shotgun (WGS) entry which is preliminary data.</text>
</comment>
<keyword evidence="1" id="KW-0175">Coiled coil</keyword>
<feature type="coiled-coil region" evidence="1">
    <location>
        <begin position="224"/>
        <end position="284"/>
    </location>
</feature>
<reference evidence="3 4" key="1">
    <citation type="submission" date="2014-04" db="EMBL/GenBank/DDBJ databases">
        <title>Draft genome sequence of Pantoea beijingensis strain LMG 27579, an emerging pathogen to Pleurotus eryngii with potential industrial application.</title>
        <authorList>
            <person name="Xu F."/>
            <person name="Liu Y."/>
            <person name="Wang S."/>
            <person name="Yin Y."/>
            <person name="Ma Y."/>
            <person name="Zhao S."/>
            <person name="Rong C."/>
        </authorList>
    </citation>
    <scope>NUCLEOTIDE SEQUENCE [LARGE SCALE GENOMIC DNA]</scope>
    <source>
        <strain evidence="3 4">LMG 27579</strain>
    </source>
</reference>
<evidence type="ECO:0008006" key="5">
    <source>
        <dbReference type="Google" id="ProtNLM"/>
    </source>
</evidence>